<dbReference type="EMBL" id="GG663748">
    <property type="protein sequence ID" value="EEH52399.1"/>
    <property type="molecule type" value="Genomic_DNA"/>
</dbReference>
<proteinExistence type="predicted"/>
<dbReference type="STRING" id="564608.C1N627"/>
<dbReference type="RefSeq" id="XP_003063263.1">
    <property type="nucleotide sequence ID" value="XM_003063217.1"/>
</dbReference>
<dbReference type="InterPro" id="IPR011992">
    <property type="entry name" value="EF-hand-dom_pair"/>
</dbReference>
<reference evidence="2 3" key="1">
    <citation type="journal article" date="2009" name="Science">
        <title>Green evolution and dynamic adaptations revealed by genomes of the marine picoeukaryotes Micromonas.</title>
        <authorList>
            <person name="Worden A.Z."/>
            <person name="Lee J.H."/>
            <person name="Mock T."/>
            <person name="Rouze P."/>
            <person name="Simmons M.P."/>
            <person name="Aerts A.L."/>
            <person name="Allen A.E."/>
            <person name="Cuvelier M.L."/>
            <person name="Derelle E."/>
            <person name="Everett M.V."/>
            <person name="Foulon E."/>
            <person name="Grimwood J."/>
            <person name="Gundlach H."/>
            <person name="Henrissat B."/>
            <person name="Napoli C."/>
            <person name="McDonald S.M."/>
            <person name="Parker M.S."/>
            <person name="Rombauts S."/>
            <person name="Salamov A."/>
            <person name="Von Dassow P."/>
            <person name="Badger J.H."/>
            <person name="Coutinho P.M."/>
            <person name="Demir E."/>
            <person name="Dubchak I."/>
            <person name="Gentemann C."/>
            <person name="Eikrem W."/>
            <person name="Gready J.E."/>
            <person name="John U."/>
            <person name="Lanier W."/>
            <person name="Lindquist E.A."/>
            <person name="Lucas S."/>
            <person name="Mayer K.F."/>
            <person name="Moreau H."/>
            <person name="Not F."/>
            <person name="Otillar R."/>
            <person name="Panaud O."/>
            <person name="Pangilinan J."/>
            <person name="Paulsen I."/>
            <person name="Piegu B."/>
            <person name="Poliakov A."/>
            <person name="Robbens S."/>
            <person name="Schmutz J."/>
            <person name="Toulza E."/>
            <person name="Wyss T."/>
            <person name="Zelensky A."/>
            <person name="Zhou K."/>
            <person name="Armbrust E.V."/>
            <person name="Bhattacharya D."/>
            <person name="Goodenough U.W."/>
            <person name="Van de Peer Y."/>
            <person name="Grigoriev I.V."/>
        </authorList>
    </citation>
    <scope>NUCLEOTIDE SEQUENCE [LARGE SCALE GENOMIC DNA]</scope>
    <source>
        <strain evidence="2 3">CCMP1545</strain>
    </source>
</reference>
<dbReference type="SUPFAM" id="SSF47473">
    <property type="entry name" value="EF-hand"/>
    <property type="match status" value="1"/>
</dbReference>
<gene>
    <name evidence="2" type="ORF">MICPUCDRAFT_53134</name>
</gene>
<accession>C1N627</accession>
<organism evidence="3">
    <name type="scientific">Micromonas pusilla (strain CCMP1545)</name>
    <name type="common">Picoplanktonic green alga</name>
    <dbReference type="NCBI Taxonomy" id="564608"/>
    <lineage>
        <taxon>Eukaryota</taxon>
        <taxon>Viridiplantae</taxon>
        <taxon>Chlorophyta</taxon>
        <taxon>Mamiellophyceae</taxon>
        <taxon>Mamiellales</taxon>
        <taxon>Mamiellaceae</taxon>
        <taxon>Micromonas</taxon>
    </lineage>
</organism>
<sequence length="212" mass="23479">MASFFGLTALNPTGDAFRASRANVLERVRDVPLDDYLDAFDAFTLAKLYPILAWQIRVNGEAFMKRQELPDLLKTVLGGAPKREELDAFLTFFDVTASGLIDRREYARGVEALLERCAAPAAQTHYVSAEKLRADREKFKRLPDKPQHGYAKPLLSSQVFGWHCEQARAVSAGDGGTAALGVTKKFFPVTKTDVTLKEGRSLADYYGEDVVS</sequence>
<evidence type="ECO:0000313" key="2">
    <source>
        <dbReference type="EMBL" id="EEH52399.1"/>
    </source>
</evidence>
<dbReference type="InterPro" id="IPR002048">
    <property type="entry name" value="EF_hand_dom"/>
</dbReference>
<name>C1N627_MICPC</name>
<dbReference type="Proteomes" id="UP000001876">
    <property type="component" value="Unassembled WGS sequence"/>
</dbReference>
<protein>
    <submittedName>
        <fullName evidence="2">Predicted protein</fullName>
    </submittedName>
</protein>
<dbReference type="PROSITE" id="PS50222">
    <property type="entry name" value="EF_HAND_2"/>
    <property type="match status" value="1"/>
</dbReference>
<dbReference type="OrthoDB" id="191686at2759"/>
<dbReference type="AlphaFoldDB" id="C1N627"/>
<dbReference type="GO" id="GO:0005509">
    <property type="term" value="F:calcium ion binding"/>
    <property type="evidence" value="ECO:0007669"/>
    <property type="project" value="InterPro"/>
</dbReference>
<keyword evidence="3" id="KW-1185">Reference proteome</keyword>
<dbReference type="GeneID" id="9688901"/>
<dbReference type="KEGG" id="mpp:MICPUCDRAFT_53134"/>
<evidence type="ECO:0000259" key="1">
    <source>
        <dbReference type="PROSITE" id="PS50222"/>
    </source>
</evidence>
<feature type="domain" description="EF-hand" evidence="1">
    <location>
        <begin position="81"/>
        <end position="116"/>
    </location>
</feature>
<evidence type="ECO:0000313" key="3">
    <source>
        <dbReference type="Proteomes" id="UP000001876"/>
    </source>
</evidence>